<keyword evidence="3" id="KW-0597">Phosphoprotein</keyword>
<comment type="caution">
    <text evidence="12">The sequence shown here is derived from an EMBL/GenBank/DDBJ whole genome shotgun (WGS) entry which is preliminary data.</text>
</comment>
<evidence type="ECO:0000256" key="6">
    <source>
        <dbReference type="ARBA" id="ARBA00022777"/>
    </source>
</evidence>
<organism evidence="12 13">
    <name type="scientific">Flavobacterium jejuense</name>
    <dbReference type="NCBI Taxonomy" id="1544455"/>
    <lineage>
        <taxon>Bacteria</taxon>
        <taxon>Pseudomonadati</taxon>
        <taxon>Bacteroidota</taxon>
        <taxon>Flavobacteriia</taxon>
        <taxon>Flavobacteriales</taxon>
        <taxon>Flavobacteriaceae</taxon>
        <taxon>Flavobacterium</taxon>
    </lineage>
</organism>
<keyword evidence="4" id="KW-0808">Transferase</keyword>
<keyword evidence="9" id="KW-0812">Transmembrane</keyword>
<protein>
    <recommendedName>
        <fullName evidence="2">histidine kinase</fullName>
        <ecNumber evidence="2">2.7.13.3</ecNumber>
    </recommendedName>
</protein>
<dbReference type="Proteomes" id="UP000817854">
    <property type="component" value="Unassembled WGS sequence"/>
</dbReference>
<dbReference type="InterPro" id="IPR011712">
    <property type="entry name" value="Sig_transdc_His_kin_sub3_dim/P"/>
</dbReference>
<evidence type="ECO:0000256" key="4">
    <source>
        <dbReference type="ARBA" id="ARBA00022679"/>
    </source>
</evidence>
<proteinExistence type="predicted"/>
<dbReference type="InterPro" id="IPR036890">
    <property type="entry name" value="HATPase_C_sf"/>
</dbReference>
<evidence type="ECO:0000259" key="10">
    <source>
        <dbReference type="Pfam" id="PF02518"/>
    </source>
</evidence>
<dbReference type="RefSeq" id="WP_140964599.1">
    <property type="nucleotide sequence ID" value="NZ_VEVQ02000024.1"/>
</dbReference>
<evidence type="ECO:0000313" key="13">
    <source>
        <dbReference type="Proteomes" id="UP000817854"/>
    </source>
</evidence>
<feature type="transmembrane region" description="Helical" evidence="9">
    <location>
        <begin position="12"/>
        <end position="35"/>
    </location>
</feature>
<keyword evidence="7" id="KW-0067">ATP-binding</keyword>
<keyword evidence="6 12" id="KW-0418">Kinase</keyword>
<evidence type="ECO:0000256" key="9">
    <source>
        <dbReference type="SAM" id="Phobius"/>
    </source>
</evidence>
<dbReference type="EMBL" id="VEVQ02000024">
    <property type="protein sequence ID" value="NHN28098.1"/>
    <property type="molecule type" value="Genomic_DNA"/>
</dbReference>
<dbReference type="CDD" id="cd16917">
    <property type="entry name" value="HATPase_UhpB-NarQ-NarX-like"/>
    <property type="match status" value="1"/>
</dbReference>
<gene>
    <name evidence="12" type="ORF">FIA58_020665</name>
</gene>
<evidence type="ECO:0000313" key="12">
    <source>
        <dbReference type="EMBL" id="NHN28098.1"/>
    </source>
</evidence>
<evidence type="ECO:0000259" key="11">
    <source>
        <dbReference type="Pfam" id="PF07730"/>
    </source>
</evidence>
<evidence type="ECO:0000256" key="7">
    <source>
        <dbReference type="ARBA" id="ARBA00022840"/>
    </source>
</evidence>
<dbReference type="Pfam" id="PF07730">
    <property type="entry name" value="HisKA_3"/>
    <property type="match status" value="1"/>
</dbReference>
<dbReference type="PANTHER" id="PTHR24421:SF10">
    <property type="entry name" value="NITRATE_NITRITE SENSOR PROTEIN NARQ"/>
    <property type="match status" value="1"/>
</dbReference>
<evidence type="ECO:0000256" key="1">
    <source>
        <dbReference type="ARBA" id="ARBA00000085"/>
    </source>
</evidence>
<comment type="catalytic activity">
    <reaction evidence="1">
        <text>ATP + protein L-histidine = ADP + protein N-phospho-L-histidine.</text>
        <dbReference type="EC" id="2.7.13.3"/>
    </reaction>
</comment>
<evidence type="ECO:0000256" key="3">
    <source>
        <dbReference type="ARBA" id="ARBA00022553"/>
    </source>
</evidence>
<keyword evidence="13" id="KW-1185">Reference proteome</keyword>
<dbReference type="PANTHER" id="PTHR24421">
    <property type="entry name" value="NITRATE/NITRITE SENSOR PROTEIN NARX-RELATED"/>
    <property type="match status" value="1"/>
</dbReference>
<sequence>MNNETSTELEIIYTVIYAFVAFLMMTVSVLIFIYYSRKKIIQQEFEKKDLELKYQKEMLNAAILTQEKERKRIARDLHDDISSKINIISLNSHFLTVANLSEKEIKQITSNIIDVSAKVLESTRRISHDLLPPIFEEFGIHVAIEELCCNYSKADNLVVTYNNIFKQEIFDEIDKRNHLHLFRILQELINNSIRHGLATEINIDFEKKKKKRVLKYKDNGSGFDTEKTNFKKGLGMKNIESRVEFLNGEFKITSVINQGVQIVLSF</sequence>
<evidence type="ECO:0000256" key="2">
    <source>
        <dbReference type="ARBA" id="ARBA00012438"/>
    </source>
</evidence>
<keyword evidence="5" id="KW-0547">Nucleotide-binding</keyword>
<dbReference type="InterPro" id="IPR050482">
    <property type="entry name" value="Sensor_HK_TwoCompSys"/>
</dbReference>
<accession>A0ABX0IXC7</accession>
<dbReference type="EC" id="2.7.13.3" evidence="2"/>
<reference evidence="13" key="1">
    <citation type="submission" date="2019-05" db="EMBL/GenBank/DDBJ databases">
        <title>Flavobacterium profundi sp. nov., isolated from a deep-sea seamount.</title>
        <authorList>
            <person name="Zhang D.-C."/>
        </authorList>
    </citation>
    <scope>NUCLEOTIDE SEQUENCE [LARGE SCALE GENOMIC DNA]</scope>
    <source>
        <strain evidence="13">EC11</strain>
    </source>
</reference>
<dbReference type="Pfam" id="PF02518">
    <property type="entry name" value="HATPase_c"/>
    <property type="match status" value="1"/>
</dbReference>
<evidence type="ECO:0000256" key="8">
    <source>
        <dbReference type="ARBA" id="ARBA00023012"/>
    </source>
</evidence>
<keyword evidence="9" id="KW-1133">Transmembrane helix</keyword>
<reference evidence="12 13" key="2">
    <citation type="submission" date="2019-05" db="EMBL/GenBank/DDBJ databases">
        <authorList>
            <person name="Lianzixin W."/>
        </authorList>
    </citation>
    <scope>NUCLEOTIDE SEQUENCE [LARGE SCALE GENOMIC DNA]</scope>
    <source>
        <strain evidence="12 13">EC11</strain>
    </source>
</reference>
<dbReference type="InterPro" id="IPR003594">
    <property type="entry name" value="HATPase_dom"/>
</dbReference>
<reference evidence="12 13" key="3">
    <citation type="submission" date="2020-02" db="EMBL/GenBank/DDBJ databases">
        <title>Flavobacterium profundi sp. nov., isolated from a deep-sea seamount.</title>
        <authorList>
            <person name="Zhang D.-C."/>
        </authorList>
    </citation>
    <scope>NUCLEOTIDE SEQUENCE [LARGE SCALE GENOMIC DNA]</scope>
    <source>
        <strain evidence="12 13">EC11</strain>
    </source>
</reference>
<dbReference type="Gene3D" id="1.20.5.1930">
    <property type="match status" value="1"/>
</dbReference>
<feature type="domain" description="Histidine kinase/HSP90-like ATPase" evidence="10">
    <location>
        <begin position="179"/>
        <end position="265"/>
    </location>
</feature>
<dbReference type="GO" id="GO:0016301">
    <property type="term" value="F:kinase activity"/>
    <property type="evidence" value="ECO:0007669"/>
    <property type="project" value="UniProtKB-KW"/>
</dbReference>
<keyword evidence="8" id="KW-0902">Two-component regulatory system</keyword>
<feature type="domain" description="Signal transduction histidine kinase subgroup 3 dimerisation and phosphoacceptor" evidence="11">
    <location>
        <begin position="69"/>
        <end position="133"/>
    </location>
</feature>
<keyword evidence="9" id="KW-0472">Membrane</keyword>
<dbReference type="Gene3D" id="3.30.565.10">
    <property type="entry name" value="Histidine kinase-like ATPase, C-terminal domain"/>
    <property type="match status" value="1"/>
</dbReference>
<evidence type="ECO:0000256" key="5">
    <source>
        <dbReference type="ARBA" id="ARBA00022741"/>
    </source>
</evidence>
<name>A0ABX0IXC7_9FLAO</name>
<dbReference type="SUPFAM" id="SSF55874">
    <property type="entry name" value="ATPase domain of HSP90 chaperone/DNA topoisomerase II/histidine kinase"/>
    <property type="match status" value="1"/>
</dbReference>